<dbReference type="PRINTS" id="PR01224">
    <property type="entry name" value="DELTATUBULIN"/>
</dbReference>
<dbReference type="GO" id="GO:0005874">
    <property type="term" value="C:microtubule"/>
    <property type="evidence" value="ECO:0007669"/>
    <property type="project" value="UniProtKB-KW"/>
</dbReference>
<accession>A0A8T2Q998</accession>
<dbReference type="GO" id="GO:0030030">
    <property type="term" value="P:cell projection organization"/>
    <property type="evidence" value="ECO:0007669"/>
    <property type="project" value="UniProtKB-KW"/>
</dbReference>
<dbReference type="OrthoDB" id="10250004at2759"/>
<dbReference type="InterPro" id="IPR036525">
    <property type="entry name" value="Tubulin/FtsZ_GTPase_sf"/>
</dbReference>
<evidence type="ECO:0000259" key="15">
    <source>
        <dbReference type="SMART" id="SM00864"/>
    </source>
</evidence>
<dbReference type="EMBL" id="CM035441">
    <property type="protein sequence ID" value="KAH7280562.1"/>
    <property type="molecule type" value="Genomic_DNA"/>
</dbReference>
<dbReference type="Proteomes" id="UP000825935">
    <property type="component" value="Chromosome 36"/>
</dbReference>
<dbReference type="InterPro" id="IPR003008">
    <property type="entry name" value="Tubulin_FtsZ_GTPase"/>
</dbReference>
<keyword evidence="7 14" id="KW-0547">Nucleotide-binding</keyword>
<keyword evidence="8" id="KW-0970">Cilium biogenesis/degradation</keyword>
<keyword evidence="6 14" id="KW-0493">Microtubule</keyword>
<dbReference type="PRINTS" id="PR01161">
    <property type="entry name" value="TUBULIN"/>
</dbReference>
<dbReference type="GO" id="GO:0005814">
    <property type="term" value="C:centriole"/>
    <property type="evidence" value="ECO:0007669"/>
    <property type="project" value="UniProtKB-SubCell"/>
</dbReference>
<dbReference type="GO" id="GO:0005200">
    <property type="term" value="F:structural constituent of cytoskeleton"/>
    <property type="evidence" value="ECO:0007669"/>
    <property type="project" value="InterPro"/>
</dbReference>
<name>A0A8T2Q998_CERRI</name>
<organism evidence="16 17">
    <name type="scientific">Ceratopteris richardii</name>
    <name type="common">Triangle waterfern</name>
    <dbReference type="NCBI Taxonomy" id="49495"/>
    <lineage>
        <taxon>Eukaryota</taxon>
        <taxon>Viridiplantae</taxon>
        <taxon>Streptophyta</taxon>
        <taxon>Embryophyta</taxon>
        <taxon>Tracheophyta</taxon>
        <taxon>Polypodiopsida</taxon>
        <taxon>Polypodiidae</taxon>
        <taxon>Polypodiales</taxon>
        <taxon>Pteridineae</taxon>
        <taxon>Pteridaceae</taxon>
        <taxon>Parkerioideae</taxon>
        <taxon>Ceratopteris</taxon>
    </lineage>
</organism>
<dbReference type="GO" id="GO:0005634">
    <property type="term" value="C:nucleus"/>
    <property type="evidence" value="ECO:0007669"/>
    <property type="project" value="UniProtKB-SubCell"/>
</dbReference>
<gene>
    <name evidence="16" type="ORF">KP509_36G002900</name>
</gene>
<evidence type="ECO:0000256" key="1">
    <source>
        <dbReference type="ARBA" id="ARBA00004114"/>
    </source>
</evidence>
<dbReference type="SUPFAM" id="SSF55307">
    <property type="entry name" value="Tubulin C-terminal domain-like"/>
    <property type="match status" value="1"/>
</dbReference>
<keyword evidence="9 14" id="KW-0342">GTP-binding</keyword>
<dbReference type="GO" id="GO:0007017">
    <property type="term" value="P:microtubule-based process"/>
    <property type="evidence" value="ECO:0007669"/>
    <property type="project" value="InterPro"/>
</dbReference>
<reference evidence="16" key="1">
    <citation type="submission" date="2021-08" db="EMBL/GenBank/DDBJ databases">
        <title>WGS assembly of Ceratopteris richardii.</title>
        <authorList>
            <person name="Marchant D.B."/>
            <person name="Chen G."/>
            <person name="Jenkins J."/>
            <person name="Shu S."/>
            <person name="Leebens-Mack J."/>
            <person name="Grimwood J."/>
            <person name="Schmutz J."/>
            <person name="Soltis P."/>
            <person name="Soltis D."/>
            <person name="Chen Z.-H."/>
        </authorList>
    </citation>
    <scope>NUCLEOTIDE SEQUENCE</scope>
    <source>
        <strain evidence="16">Whitten #5841</strain>
        <tissue evidence="16">Leaf</tissue>
    </source>
</reference>
<evidence type="ECO:0000256" key="8">
    <source>
        <dbReference type="ARBA" id="ARBA00022794"/>
    </source>
</evidence>
<evidence type="ECO:0000313" key="17">
    <source>
        <dbReference type="Proteomes" id="UP000825935"/>
    </source>
</evidence>
<feature type="domain" description="Tubulin/FtsZ GTPase" evidence="15">
    <location>
        <begin position="45"/>
        <end position="245"/>
    </location>
</feature>
<evidence type="ECO:0000256" key="3">
    <source>
        <dbReference type="ARBA" id="ARBA00004138"/>
    </source>
</evidence>
<dbReference type="PANTHER" id="PTHR11588">
    <property type="entry name" value="TUBULIN"/>
    <property type="match status" value="1"/>
</dbReference>
<dbReference type="InterPro" id="IPR000217">
    <property type="entry name" value="Tubulin"/>
</dbReference>
<dbReference type="SMART" id="SM00864">
    <property type="entry name" value="Tubulin"/>
    <property type="match status" value="1"/>
</dbReference>
<sequence>MRDCVRARVRERERMGVVVLQVGQGGNQFGLSLFDALFSLTSSLANEFFREPRRSADLPRARAVLIDSEPKVVAAVKRRSRAMGYWRYGPYSSYTEDSGSGNNWAKGFCRLGPSWQDALSDLVRREVEMCDIFDGFITSQSLAGGTGAGIGSYLLEVLKDEYPSCNTLSHCIWPLEGECTVQYYNVVLSIAHLCDVVDGLLLVKNETLMSTCKKALGIQRPSFDDMNTVGARALASVLVPAYYQTKPKLTGLLKSSGKAATTCKVKSSDCQSQMMSSTQVRILSDLVTGLCSHPKYRMLALRNTPQVPTGLDNSTTHPWKSHLKQLKQMLYMEPSWAMESTSSVHGHKCTSDYSAFRKIDRCVANLLVLRGKGSSDADVSLLEDKALYPVWSKDPLMVATNTAPLGDFHIFASLLSNCSSAIAPAAHALSRARAMHASKAYLYQYAKHGLSMDDFDTSFEAIEAVLEQYREL</sequence>
<evidence type="ECO:0000256" key="2">
    <source>
        <dbReference type="ARBA" id="ARBA00004123"/>
    </source>
</evidence>
<dbReference type="InterPro" id="IPR008280">
    <property type="entry name" value="Tub_FtsZ_C"/>
</dbReference>
<dbReference type="InterPro" id="IPR002967">
    <property type="entry name" value="Delta_tubulin"/>
</dbReference>
<proteinExistence type="inferred from homology"/>
<dbReference type="GO" id="GO:0005525">
    <property type="term" value="F:GTP binding"/>
    <property type="evidence" value="ECO:0007669"/>
    <property type="project" value="UniProtKB-UniRule"/>
</dbReference>
<evidence type="ECO:0000256" key="9">
    <source>
        <dbReference type="ARBA" id="ARBA00023134"/>
    </source>
</evidence>
<dbReference type="PROSITE" id="PS00227">
    <property type="entry name" value="TUBULIN"/>
    <property type="match status" value="1"/>
</dbReference>
<evidence type="ECO:0000256" key="13">
    <source>
        <dbReference type="ARBA" id="ARBA00046149"/>
    </source>
</evidence>
<evidence type="ECO:0000256" key="12">
    <source>
        <dbReference type="ARBA" id="ARBA00030594"/>
    </source>
</evidence>
<evidence type="ECO:0000313" key="16">
    <source>
        <dbReference type="EMBL" id="KAH7280562.1"/>
    </source>
</evidence>
<evidence type="ECO:0000256" key="5">
    <source>
        <dbReference type="ARBA" id="ARBA00014184"/>
    </source>
</evidence>
<evidence type="ECO:0000256" key="11">
    <source>
        <dbReference type="ARBA" id="ARBA00023273"/>
    </source>
</evidence>
<dbReference type="Pfam" id="PF00091">
    <property type="entry name" value="Tubulin"/>
    <property type="match status" value="1"/>
</dbReference>
<comment type="similarity">
    <text evidence="4 14">Belongs to the tubulin family.</text>
</comment>
<dbReference type="CDD" id="cd02189">
    <property type="entry name" value="delta_zeta_tubulin-like"/>
    <property type="match status" value="1"/>
</dbReference>
<keyword evidence="11" id="KW-0966">Cell projection</keyword>
<evidence type="ECO:0000256" key="7">
    <source>
        <dbReference type="ARBA" id="ARBA00022741"/>
    </source>
</evidence>
<dbReference type="OMA" id="ACHPEYK"/>
<dbReference type="GO" id="GO:0005929">
    <property type="term" value="C:cilium"/>
    <property type="evidence" value="ECO:0007669"/>
    <property type="project" value="UniProtKB-SubCell"/>
</dbReference>
<comment type="caution">
    <text evidence="16">The sequence shown here is derived from an EMBL/GenBank/DDBJ whole genome shotgun (WGS) entry which is preliminary data.</text>
</comment>
<dbReference type="AlphaFoldDB" id="A0A8T2Q998"/>
<dbReference type="Gene3D" id="3.40.50.1440">
    <property type="entry name" value="Tubulin/FtsZ, GTPase domain"/>
    <property type="match status" value="1"/>
</dbReference>
<keyword evidence="10" id="KW-0539">Nucleus</keyword>
<evidence type="ECO:0000256" key="4">
    <source>
        <dbReference type="ARBA" id="ARBA00009636"/>
    </source>
</evidence>
<evidence type="ECO:0000256" key="14">
    <source>
        <dbReference type="RuleBase" id="RU000352"/>
    </source>
</evidence>
<evidence type="ECO:0000256" key="6">
    <source>
        <dbReference type="ARBA" id="ARBA00022701"/>
    </source>
</evidence>
<evidence type="ECO:0000256" key="10">
    <source>
        <dbReference type="ARBA" id="ARBA00023242"/>
    </source>
</evidence>
<dbReference type="SUPFAM" id="SSF52490">
    <property type="entry name" value="Tubulin nucleotide-binding domain-like"/>
    <property type="match status" value="1"/>
</dbReference>
<comment type="function">
    <text evidence="13">Acts as a positive regulator of hedgehog signaling and regulates ciliary function.</text>
</comment>
<keyword evidence="17" id="KW-1185">Reference proteome</keyword>
<comment type="subcellular location">
    <subcellularLocation>
        <location evidence="3">Cell projection</location>
        <location evidence="3">Cilium</location>
    </subcellularLocation>
    <subcellularLocation>
        <location evidence="1">Cytoplasm</location>
        <location evidence="1">Cytoskeleton</location>
        <location evidence="1">Microtubule organizing center</location>
        <location evidence="1">Centrosome</location>
        <location evidence="1">Centriole</location>
    </subcellularLocation>
    <subcellularLocation>
        <location evidence="2">Nucleus</location>
    </subcellularLocation>
</comment>
<dbReference type="InterPro" id="IPR017975">
    <property type="entry name" value="Tubulin_CS"/>
</dbReference>
<protein>
    <recommendedName>
        <fullName evidence="5">Tubulin delta chain</fullName>
    </recommendedName>
    <alternativeName>
        <fullName evidence="12">Delta-tubulin</fullName>
    </alternativeName>
</protein>